<keyword evidence="6" id="KW-0472">Membrane</keyword>
<organism evidence="8 9">
    <name type="scientific">Coregonus suidteri</name>
    <dbReference type="NCBI Taxonomy" id="861788"/>
    <lineage>
        <taxon>Eukaryota</taxon>
        <taxon>Metazoa</taxon>
        <taxon>Chordata</taxon>
        <taxon>Craniata</taxon>
        <taxon>Vertebrata</taxon>
        <taxon>Euteleostomi</taxon>
        <taxon>Actinopterygii</taxon>
        <taxon>Neopterygii</taxon>
        <taxon>Teleostei</taxon>
        <taxon>Protacanthopterygii</taxon>
        <taxon>Salmoniformes</taxon>
        <taxon>Salmonidae</taxon>
        <taxon>Coregoninae</taxon>
        <taxon>Coregonus</taxon>
    </lineage>
</organism>
<dbReference type="AlphaFoldDB" id="A0AAN8KS36"/>
<evidence type="ECO:0000256" key="4">
    <source>
        <dbReference type="ARBA" id="ARBA00023157"/>
    </source>
</evidence>
<dbReference type="SMART" id="SM00211">
    <property type="entry name" value="TY"/>
    <property type="match status" value="1"/>
</dbReference>
<evidence type="ECO:0000313" key="9">
    <source>
        <dbReference type="Proteomes" id="UP001356427"/>
    </source>
</evidence>
<dbReference type="InterPro" id="IPR036857">
    <property type="entry name" value="Thyroglobulin_1_sf"/>
</dbReference>
<feature type="transmembrane region" description="Helical" evidence="6">
    <location>
        <begin position="36"/>
        <end position="58"/>
    </location>
</feature>
<feature type="domain" description="Thyroglobulin type-1" evidence="7">
    <location>
        <begin position="66"/>
        <end position="130"/>
    </location>
</feature>
<dbReference type="PANTHER" id="PTHR12352">
    <property type="entry name" value="SECRETED MODULAR CALCIUM-BINDING PROTEIN"/>
    <property type="match status" value="1"/>
</dbReference>
<dbReference type="PROSITE" id="PS00484">
    <property type="entry name" value="THYROGLOBULIN_1_1"/>
    <property type="match status" value="1"/>
</dbReference>
<keyword evidence="9" id="KW-1185">Reference proteome</keyword>
<gene>
    <name evidence="8" type="ORF">J4Q44_G00374410</name>
</gene>
<evidence type="ECO:0000313" key="8">
    <source>
        <dbReference type="EMBL" id="KAK6291656.1"/>
    </source>
</evidence>
<feature type="non-terminal residue" evidence="8">
    <location>
        <position position="1"/>
    </location>
</feature>
<evidence type="ECO:0000256" key="2">
    <source>
        <dbReference type="ARBA" id="ARBA00022525"/>
    </source>
</evidence>
<feature type="disulfide bond" evidence="5">
    <location>
        <begin position="69"/>
        <end position="88"/>
    </location>
</feature>
<dbReference type="CDD" id="cd00191">
    <property type="entry name" value="TY"/>
    <property type="match status" value="1"/>
</dbReference>
<dbReference type="Gene3D" id="4.10.800.10">
    <property type="entry name" value="Thyroglobulin type-1"/>
    <property type="match status" value="1"/>
</dbReference>
<feature type="disulfide bond" evidence="5">
    <location>
        <begin position="99"/>
        <end position="106"/>
    </location>
</feature>
<comment type="caution">
    <text evidence="8">The sequence shown here is derived from an EMBL/GenBank/DDBJ whole genome shotgun (WGS) entry which is preliminary data.</text>
</comment>
<protein>
    <recommendedName>
        <fullName evidence="7">Thyroglobulin type-1 domain-containing protein</fullName>
    </recommendedName>
</protein>
<dbReference type="GO" id="GO:0007160">
    <property type="term" value="P:cell-matrix adhesion"/>
    <property type="evidence" value="ECO:0007669"/>
    <property type="project" value="TreeGrafter"/>
</dbReference>
<comment type="subcellular location">
    <subcellularLocation>
        <location evidence="1">Secreted</location>
    </subcellularLocation>
</comment>
<keyword evidence="4 5" id="KW-1015">Disulfide bond</keyword>
<dbReference type="EMBL" id="JAGTTL010000039">
    <property type="protein sequence ID" value="KAK6291656.1"/>
    <property type="molecule type" value="Genomic_DNA"/>
</dbReference>
<reference evidence="8 9" key="1">
    <citation type="submission" date="2021-04" db="EMBL/GenBank/DDBJ databases">
        <authorList>
            <person name="De Guttry C."/>
            <person name="Zahm M."/>
            <person name="Klopp C."/>
            <person name="Cabau C."/>
            <person name="Louis A."/>
            <person name="Berthelot C."/>
            <person name="Parey E."/>
            <person name="Roest Crollius H."/>
            <person name="Montfort J."/>
            <person name="Robinson-Rechavi M."/>
            <person name="Bucao C."/>
            <person name="Bouchez O."/>
            <person name="Gislard M."/>
            <person name="Lluch J."/>
            <person name="Milhes M."/>
            <person name="Lampietro C."/>
            <person name="Lopez Roques C."/>
            <person name="Donnadieu C."/>
            <person name="Braasch I."/>
            <person name="Desvignes T."/>
            <person name="Postlethwait J."/>
            <person name="Bobe J."/>
            <person name="Wedekind C."/>
            <person name="Guiguen Y."/>
        </authorList>
    </citation>
    <scope>NUCLEOTIDE SEQUENCE [LARGE SCALE GENOMIC DNA]</scope>
    <source>
        <strain evidence="8">Cs_M1</strain>
        <tissue evidence="8">Blood</tissue>
    </source>
</reference>
<keyword evidence="3" id="KW-0677">Repeat</keyword>
<feature type="transmembrane region" description="Helical" evidence="6">
    <location>
        <begin position="7"/>
        <end position="30"/>
    </location>
</feature>
<dbReference type="Proteomes" id="UP001356427">
    <property type="component" value="Unassembled WGS sequence"/>
</dbReference>
<evidence type="ECO:0000256" key="1">
    <source>
        <dbReference type="ARBA" id="ARBA00004613"/>
    </source>
</evidence>
<dbReference type="PANTHER" id="PTHR12352:SF3">
    <property type="entry name" value="NIDOGEN-2"/>
    <property type="match status" value="1"/>
</dbReference>
<evidence type="ECO:0000256" key="3">
    <source>
        <dbReference type="ARBA" id="ARBA00022737"/>
    </source>
</evidence>
<dbReference type="GO" id="GO:0005604">
    <property type="term" value="C:basement membrane"/>
    <property type="evidence" value="ECO:0007669"/>
    <property type="project" value="TreeGrafter"/>
</dbReference>
<evidence type="ECO:0000256" key="6">
    <source>
        <dbReference type="SAM" id="Phobius"/>
    </source>
</evidence>
<dbReference type="InterPro" id="IPR000716">
    <property type="entry name" value="Thyroglobulin_1"/>
</dbReference>
<accession>A0AAN8KS36</accession>
<dbReference type="SUPFAM" id="SSF57610">
    <property type="entry name" value="Thyroglobulin type-1 domain"/>
    <property type="match status" value="1"/>
</dbReference>
<dbReference type="GO" id="GO:0005615">
    <property type="term" value="C:extracellular space"/>
    <property type="evidence" value="ECO:0007669"/>
    <property type="project" value="TreeGrafter"/>
</dbReference>
<proteinExistence type="predicted"/>
<evidence type="ECO:0000256" key="5">
    <source>
        <dbReference type="PROSITE-ProRule" id="PRU00500"/>
    </source>
</evidence>
<dbReference type="InterPro" id="IPR051950">
    <property type="entry name" value="Dev_reg/Prot_inhib"/>
</dbReference>
<keyword evidence="2" id="KW-0964">Secreted</keyword>
<sequence>FFWYISSLFYLCLFSICSGPVPLLFLLLCVLAKKTITMAILTIILLVSMAMALGDAFIPIDGMRPKTRCERLRDAMINSPPGTYIPTCDRKGQYTPKQCSGSTGSCWCVTCNGQKIKGTETPPGTAPIKCATLICS</sequence>
<keyword evidence="6" id="KW-1133">Transmembrane helix</keyword>
<evidence type="ECO:0000259" key="7">
    <source>
        <dbReference type="PROSITE" id="PS51162"/>
    </source>
</evidence>
<keyword evidence="6" id="KW-0812">Transmembrane</keyword>
<dbReference type="Pfam" id="PF00086">
    <property type="entry name" value="Thyroglobulin_1"/>
    <property type="match status" value="1"/>
</dbReference>
<dbReference type="PROSITE" id="PS51162">
    <property type="entry name" value="THYROGLOBULIN_1_2"/>
    <property type="match status" value="1"/>
</dbReference>
<comment type="caution">
    <text evidence="5">Lacks conserved residue(s) required for the propagation of feature annotation.</text>
</comment>
<name>A0AAN8KS36_9TELE</name>